<evidence type="ECO:0000313" key="2">
    <source>
        <dbReference type="EMBL" id="RDL36913.1"/>
    </source>
</evidence>
<dbReference type="AlphaFoldDB" id="A0A370TMZ6"/>
<feature type="compositionally biased region" description="Basic residues" evidence="1">
    <location>
        <begin position="114"/>
        <end position="128"/>
    </location>
</feature>
<dbReference type="EMBL" id="NPIC01000004">
    <property type="protein sequence ID" value="RDL36913.1"/>
    <property type="molecule type" value="Genomic_DNA"/>
</dbReference>
<name>A0A370TMZ6_9HELO</name>
<evidence type="ECO:0000313" key="3">
    <source>
        <dbReference type="Proteomes" id="UP000254866"/>
    </source>
</evidence>
<sequence>MEQVEQLGPEKIWGVFDSVYNGLRRQERRGLWYLAVQSRSRLEGQANLAAPAGHVGADPSPTISTIDTRYPPPVEVDPSVMAPSPSRMQNAEDEPARQPPSSLSLGPDISMAKGTKKEKRAARKRARRAREGDGHASGSGPQTPPHQETGDIFPGTASFLSVQLQLQSTINDLESLLKISKAWKQDIDQIVELKKMLESKFSCPPRQ</sequence>
<reference evidence="2 3" key="1">
    <citation type="journal article" date="2018" name="IMA Fungus">
        <title>IMA Genome-F 9: Draft genome sequence of Annulohypoxylon stygium, Aspergillus mulundensis, Berkeleyomyces basicola (syn. Thielaviopsis basicola), Ceratocystis smalleyi, two Cercospora beticola strains, Coleophoma cylindrospora, Fusarium fracticaudum, Phialophora cf. hyalina, and Morchella septimelata.</title>
        <authorList>
            <person name="Wingfield B.D."/>
            <person name="Bills G.F."/>
            <person name="Dong Y."/>
            <person name="Huang W."/>
            <person name="Nel W.J."/>
            <person name="Swalarsk-Parry B.S."/>
            <person name="Vaghefi N."/>
            <person name="Wilken P.M."/>
            <person name="An Z."/>
            <person name="de Beer Z.W."/>
            <person name="De Vos L."/>
            <person name="Chen L."/>
            <person name="Duong T.A."/>
            <person name="Gao Y."/>
            <person name="Hammerbacher A."/>
            <person name="Kikkert J.R."/>
            <person name="Li Y."/>
            <person name="Li H."/>
            <person name="Li K."/>
            <person name="Li Q."/>
            <person name="Liu X."/>
            <person name="Ma X."/>
            <person name="Naidoo K."/>
            <person name="Pethybridge S.J."/>
            <person name="Sun J."/>
            <person name="Steenkamp E.T."/>
            <person name="van der Nest M.A."/>
            <person name="van Wyk S."/>
            <person name="Wingfield M.J."/>
            <person name="Xiong C."/>
            <person name="Yue Q."/>
            <person name="Zhang X."/>
        </authorList>
    </citation>
    <scope>NUCLEOTIDE SEQUENCE [LARGE SCALE GENOMIC DNA]</scope>
    <source>
        <strain evidence="2 3">BP 5553</strain>
    </source>
</reference>
<protein>
    <submittedName>
        <fullName evidence="2">Uncharacterized protein</fullName>
    </submittedName>
</protein>
<accession>A0A370TMZ6</accession>
<dbReference type="RefSeq" id="XP_031869569.1">
    <property type="nucleotide sequence ID" value="XM_032014888.1"/>
</dbReference>
<proteinExistence type="predicted"/>
<keyword evidence="3" id="KW-1185">Reference proteome</keyword>
<comment type="caution">
    <text evidence="2">The sequence shown here is derived from an EMBL/GenBank/DDBJ whole genome shotgun (WGS) entry which is preliminary data.</text>
</comment>
<dbReference type="GeneID" id="43599114"/>
<evidence type="ECO:0000256" key="1">
    <source>
        <dbReference type="SAM" id="MobiDB-lite"/>
    </source>
</evidence>
<feature type="region of interest" description="Disordered" evidence="1">
    <location>
        <begin position="50"/>
        <end position="154"/>
    </location>
</feature>
<organism evidence="2 3">
    <name type="scientific">Venustampulla echinocandica</name>
    <dbReference type="NCBI Taxonomy" id="2656787"/>
    <lineage>
        <taxon>Eukaryota</taxon>
        <taxon>Fungi</taxon>
        <taxon>Dikarya</taxon>
        <taxon>Ascomycota</taxon>
        <taxon>Pezizomycotina</taxon>
        <taxon>Leotiomycetes</taxon>
        <taxon>Helotiales</taxon>
        <taxon>Pleuroascaceae</taxon>
        <taxon>Venustampulla</taxon>
    </lineage>
</organism>
<dbReference type="Proteomes" id="UP000254866">
    <property type="component" value="Unassembled WGS sequence"/>
</dbReference>
<gene>
    <name evidence="2" type="ORF">BP5553_06265</name>
</gene>